<feature type="chain" id="PRO_5028996048" evidence="1">
    <location>
        <begin position="36"/>
        <end position="70"/>
    </location>
</feature>
<reference evidence="3" key="2">
    <citation type="submission" date="2020-10" db="UniProtKB">
        <authorList>
            <consortium name="WormBaseParasite"/>
        </authorList>
    </citation>
    <scope>IDENTIFICATION</scope>
</reference>
<accession>A0A7E4ZWL4</accession>
<name>A0A7E4ZWL4_PANRE</name>
<dbReference type="Proteomes" id="UP000492821">
    <property type="component" value="Unassembled WGS sequence"/>
</dbReference>
<evidence type="ECO:0000256" key="1">
    <source>
        <dbReference type="SAM" id="SignalP"/>
    </source>
</evidence>
<evidence type="ECO:0000313" key="2">
    <source>
        <dbReference type="Proteomes" id="UP000492821"/>
    </source>
</evidence>
<reference evidence="2" key="1">
    <citation type="journal article" date="2013" name="Genetics">
        <title>The draft genome and transcriptome of Panagrellus redivivus are shaped by the harsh demands of a free-living lifestyle.</title>
        <authorList>
            <person name="Srinivasan J."/>
            <person name="Dillman A.R."/>
            <person name="Macchietto M.G."/>
            <person name="Heikkinen L."/>
            <person name="Lakso M."/>
            <person name="Fracchia K.M."/>
            <person name="Antoshechkin I."/>
            <person name="Mortazavi A."/>
            <person name="Wong G."/>
            <person name="Sternberg P.W."/>
        </authorList>
    </citation>
    <scope>NUCLEOTIDE SEQUENCE [LARGE SCALE GENOMIC DNA]</scope>
    <source>
        <strain evidence="2">MT8872</strain>
    </source>
</reference>
<keyword evidence="2" id="KW-1185">Reference proteome</keyword>
<sequence>MLLRASRAAVAGRVPLAALLANFLIVSILPSQVDGNDLKRILNGLSDYDKEEIPTQEKGMLFFKADKASP</sequence>
<dbReference type="AlphaFoldDB" id="A0A7E4ZWL4"/>
<dbReference type="WBParaSite" id="Pan_g21686.t1">
    <property type="protein sequence ID" value="Pan_g21686.t1"/>
    <property type="gene ID" value="Pan_g21686"/>
</dbReference>
<evidence type="ECO:0000313" key="3">
    <source>
        <dbReference type="WBParaSite" id="Pan_g21686.t1"/>
    </source>
</evidence>
<protein>
    <submittedName>
        <fullName evidence="3">SERPIN domain-containing protein</fullName>
    </submittedName>
</protein>
<feature type="signal peptide" evidence="1">
    <location>
        <begin position="1"/>
        <end position="35"/>
    </location>
</feature>
<proteinExistence type="predicted"/>
<keyword evidence="1" id="KW-0732">Signal</keyword>
<organism evidence="2 3">
    <name type="scientific">Panagrellus redivivus</name>
    <name type="common">Microworm</name>
    <dbReference type="NCBI Taxonomy" id="6233"/>
    <lineage>
        <taxon>Eukaryota</taxon>
        <taxon>Metazoa</taxon>
        <taxon>Ecdysozoa</taxon>
        <taxon>Nematoda</taxon>
        <taxon>Chromadorea</taxon>
        <taxon>Rhabditida</taxon>
        <taxon>Tylenchina</taxon>
        <taxon>Panagrolaimomorpha</taxon>
        <taxon>Panagrolaimoidea</taxon>
        <taxon>Panagrolaimidae</taxon>
        <taxon>Panagrellus</taxon>
    </lineage>
</organism>